<proteinExistence type="predicted"/>
<gene>
    <name evidence="2" type="ORF">RRG08_015643</name>
</gene>
<feature type="region of interest" description="Disordered" evidence="1">
    <location>
        <begin position="1"/>
        <end position="22"/>
    </location>
</feature>
<evidence type="ECO:0000313" key="2">
    <source>
        <dbReference type="EMBL" id="KAK3735451.1"/>
    </source>
</evidence>
<organism evidence="2 3">
    <name type="scientific">Elysia crispata</name>
    <name type="common">lettuce slug</name>
    <dbReference type="NCBI Taxonomy" id="231223"/>
    <lineage>
        <taxon>Eukaryota</taxon>
        <taxon>Metazoa</taxon>
        <taxon>Spiralia</taxon>
        <taxon>Lophotrochozoa</taxon>
        <taxon>Mollusca</taxon>
        <taxon>Gastropoda</taxon>
        <taxon>Heterobranchia</taxon>
        <taxon>Euthyneura</taxon>
        <taxon>Panpulmonata</taxon>
        <taxon>Sacoglossa</taxon>
        <taxon>Placobranchoidea</taxon>
        <taxon>Plakobranchidae</taxon>
        <taxon>Elysia</taxon>
    </lineage>
</organism>
<dbReference type="Proteomes" id="UP001283361">
    <property type="component" value="Unassembled WGS sequence"/>
</dbReference>
<keyword evidence="3" id="KW-1185">Reference proteome</keyword>
<accession>A0AAE0Y8W3</accession>
<dbReference type="EMBL" id="JAWDGP010006789">
    <property type="protein sequence ID" value="KAK3735451.1"/>
    <property type="molecule type" value="Genomic_DNA"/>
</dbReference>
<evidence type="ECO:0000313" key="3">
    <source>
        <dbReference type="Proteomes" id="UP001283361"/>
    </source>
</evidence>
<reference evidence="2" key="1">
    <citation type="journal article" date="2023" name="G3 (Bethesda)">
        <title>A reference genome for the long-term kleptoplast-retaining sea slug Elysia crispata morphotype clarki.</title>
        <authorList>
            <person name="Eastman K.E."/>
            <person name="Pendleton A.L."/>
            <person name="Shaikh M.A."/>
            <person name="Suttiyut T."/>
            <person name="Ogas R."/>
            <person name="Tomko P."/>
            <person name="Gavelis G."/>
            <person name="Widhalm J.R."/>
            <person name="Wisecaver J.H."/>
        </authorList>
    </citation>
    <scope>NUCLEOTIDE SEQUENCE</scope>
    <source>
        <strain evidence="2">ECLA1</strain>
    </source>
</reference>
<protein>
    <submittedName>
        <fullName evidence="2">Uncharacterized protein</fullName>
    </submittedName>
</protein>
<sequence>MADVIAGLGAPGSRGETEPSCHGGAIQGVLRNTQRWISHRCEFKLGRFTLSFKREQASFRVPVLLLAPSDAI</sequence>
<dbReference type="AlphaFoldDB" id="A0AAE0Y8W3"/>
<name>A0AAE0Y8W3_9GAST</name>
<evidence type="ECO:0000256" key="1">
    <source>
        <dbReference type="SAM" id="MobiDB-lite"/>
    </source>
</evidence>
<comment type="caution">
    <text evidence="2">The sequence shown here is derived from an EMBL/GenBank/DDBJ whole genome shotgun (WGS) entry which is preliminary data.</text>
</comment>